<protein>
    <submittedName>
        <fullName evidence="1">Uncharacterized protein</fullName>
    </submittedName>
</protein>
<accession>A0A8S5NFW0</accession>
<sequence length="50" mass="5423">MIDCIIGIETKIIIFATGIGGVINRPKGQANSPSPFLICWQFLKVGNYGK</sequence>
<organism evidence="1">
    <name type="scientific">Siphoviridae sp. ctrok7</name>
    <dbReference type="NCBI Taxonomy" id="2826480"/>
    <lineage>
        <taxon>Viruses</taxon>
        <taxon>Duplodnaviria</taxon>
        <taxon>Heunggongvirae</taxon>
        <taxon>Uroviricota</taxon>
        <taxon>Caudoviricetes</taxon>
    </lineage>
</organism>
<evidence type="ECO:0000313" key="1">
    <source>
        <dbReference type="EMBL" id="DAD92979.1"/>
    </source>
</evidence>
<name>A0A8S5NFW0_9CAUD</name>
<dbReference type="EMBL" id="BK015149">
    <property type="protein sequence ID" value="DAD92979.1"/>
    <property type="molecule type" value="Genomic_DNA"/>
</dbReference>
<reference evidence="1" key="1">
    <citation type="journal article" date="2021" name="Proc. Natl. Acad. Sci. U.S.A.">
        <title>A Catalog of Tens of Thousands of Viruses from Human Metagenomes Reveals Hidden Associations with Chronic Diseases.</title>
        <authorList>
            <person name="Tisza M.J."/>
            <person name="Buck C.B."/>
        </authorList>
    </citation>
    <scope>NUCLEOTIDE SEQUENCE</scope>
    <source>
        <strain evidence="1">Ctrok7</strain>
    </source>
</reference>
<proteinExistence type="predicted"/>